<dbReference type="PANTHER" id="PTHR48105">
    <property type="entry name" value="THIOREDOXIN REDUCTASE 1-RELATED-RELATED"/>
    <property type="match status" value="1"/>
</dbReference>
<geneLocation type="plasmid" evidence="5 6">
    <name>pR132503</name>
</geneLocation>
<organism evidence="5 6">
    <name type="scientific">Rhizobium leguminosarum bv. trifolii (strain WSM1325)</name>
    <dbReference type="NCBI Taxonomy" id="395491"/>
    <lineage>
        <taxon>Bacteria</taxon>
        <taxon>Pseudomonadati</taxon>
        <taxon>Pseudomonadota</taxon>
        <taxon>Alphaproteobacteria</taxon>
        <taxon>Hyphomicrobiales</taxon>
        <taxon>Rhizobiaceae</taxon>
        <taxon>Rhizobium/Agrobacterium group</taxon>
        <taxon>Rhizobium</taxon>
    </lineage>
</organism>
<evidence type="ECO:0000256" key="1">
    <source>
        <dbReference type="ARBA" id="ARBA00018719"/>
    </source>
</evidence>
<evidence type="ECO:0000256" key="2">
    <source>
        <dbReference type="ARBA" id="ARBA00022630"/>
    </source>
</evidence>
<dbReference type="InterPro" id="IPR023753">
    <property type="entry name" value="FAD/NAD-binding_dom"/>
</dbReference>
<dbReference type="KEGG" id="rlg:Rleg_5841"/>
<protein>
    <recommendedName>
        <fullName evidence="1">Thioredoxin reductase</fullName>
    </recommendedName>
</protein>
<evidence type="ECO:0000313" key="5">
    <source>
        <dbReference type="EMBL" id="ACS60621.1"/>
    </source>
</evidence>
<dbReference type="Gene3D" id="3.50.50.60">
    <property type="entry name" value="FAD/NAD(P)-binding domain"/>
    <property type="match status" value="2"/>
</dbReference>
<keyword evidence="3 5" id="KW-0560">Oxidoreductase</keyword>
<dbReference type="PRINTS" id="PR00368">
    <property type="entry name" value="FADPNR"/>
</dbReference>
<name>C6B889_RHILS</name>
<sequence>MDLTKRDCIIVGGGPAGLTAAIYLTRYHLSVTVFDDGTSRAANIPVSHNHAGFPSGINGADLLRRMRAQAVMYGAEIDDKRVTALRKAEKDFVVSFADGSLSARTVLVATGVVNRMPSMPKDKHDEAVKRGLIRYCPVCDGFEVTDKRVAIIGQGSQAFKEAVFLRSYSRDITLVSPSGEHELKASEETRLQQLGILVKGGPFEIDVEQGAIAIRTSRGTHRFDSIYPALGSDVRSELALGVGATVSGEGCICVDGHQRTNVRGLYAAGDVVIGLDQISHAMGQAGVAATTIRNDLSDLSALIR</sequence>
<dbReference type="PRINTS" id="PR00469">
    <property type="entry name" value="PNDRDTASEII"/>
</dbReference>
<gene>
    <name evidence="5" type="ordered locus">Rleg_5841</name>
</gene>
<dbReference type="InterPro" id="IPR050097">
    <property type="entry name" value="Ferredoxin-NADP_redctase_2"/>
</dbReference>
<dbReference type="GO" id="GO:0016491">
    <property type="term" value="F:oxidoreductase activity"/>
    <property type="evidence" value="ECO:0007669"/>
    <property type="project" value="UniProtKB-KW"/>
</dbReference>
<feature type="domain" description="FAD/NAD(P)-binding" evidence="4">
    <location>
        <begin position="7"/>
        <end position="285"/>
    </location>
</feature>
<dbReference type="Pfam" id="PF07992">
    <property type="entry name" value="Pyr_redox_2"/>
    <property type="match status" value="1"/>
</dbReference>
<keyword evidence="5" id="KW-0614">Plasmid</keyword>
<accession>C6B889</accession>
<dbReference type="OrthoDB" id="9786503at2"/>
<evidence type="ECO:0000256" key="3">
    <source>
        <dbReference type="ARBA" id="ARBA00023002"/>
    </source>
</evidence>
<proteinExistence type="predicted"/>
<dbReference type="AlphaFoldDB" id="C6B889"/>
<dbReference type="Proteomes" id="UP000002256">
    <property type="component" value="Plasmid pR132503"/>
</dbReference>
<dbReference type="SUPFAM" id="SSF51905">
    <property type="entry name" value="FAD/NAD(P)-binding domain"/>
    <property type="match status" value="1"/>
</dbReference>
<dbReference type="HOGENOM" id="CLU_031864_5_0_5"/>
<reference evidence="5 6" key="1">
    <citation type="journal article" date="2010" name="Stand. Genomic Sci.">
        <title>Complete genome sequence of Rhizobium leguminosarum bv. trifolii strain WSM1325, an effective microsymbiont of annual Mediterranean clovers.</title>
        <authorList>
            <person name="Reeve W."/>
            <person name="O'Hara G."/>
            <person name="Chain P."/>
            <person name="Ardley J."/>
            <person name="Brau L."/>
            <person name="Nandesena K."/>
            <person name="Tiwari R."/>
            <person name="Copeland A."/>
            <person name="Nolan M."/>
            <person name="Han C."/>
            <person name="Brettin T."/>
            <person name="Land M."/>
            <person name="Ovchinikova G."/>
            <person name="Ivanova N."/>
            <person name="Mavromatis K."/>
            <person name="Markowitz V."/>
            <person name="Kyrpides N."/>
            <person name="Melino V."/>
            <person name="Denton M."/>
            <person name="Yates R."/>
            <person name="Howieson J."/>
        </authorList>
    </citation>
    <scope>NUCLEOTIDE SEQUENCE [LARGE SCALE GENOMIC DNA]</scope>
    <source>
        <strain evidence="6">WSM1325</strain>
        <plasmid evidence="6">Plasmid pR132503</plasmid>
    </source>
</reference>
<dbReference type="InterPro" id="IPR036188">
    <property type="entry name" value="FAD/NAD-bd_sf"/>
</dbReference>
<evidence type="ECO:0000259" key="4">
    <source>
        <dbReference type="Pfam" id="PF07992"/>
    </source>
</evidence>
<evidence type="ECO:0000313" key="6">
    <source>
        <dbReference type="Proteomes" id="UP000002256"/>
    </source>
</evidence>
<dbReference type="EMBL" id="CP001625">
    <property type="protein sequence ID" value="ACS60621.1"/>
    <property type="molecule type" value="Genomic_DNA"/>
</dbReference>
<keyword evidence="2" id="KW-0285">Flavoprotein</keyword>